<dbReference type="AlphaFoldDB" id="A0A934SZQ5"/>
<dbReference type="RefSeq" id="WP_200592479.1">
    <property type="nucleotide sequence ID" value="NZ_JAEPBG010000005.1"/>
</dbReference>
<keyword evidence="3" id="KW-1185">Reference proteome</keyword>
<reference evidence="2" key="1">
    <citation type="submission" date="2021-01" db="EMBL/GenBank/DDBJ databases">
        <title>Genome sequence of strain Noviherbaspirillum sp. DKR-6.</title>
        <authorList>
            <person name="Chaudhary D.K."/>
        </authorList>
    </citation>
    <scope>NUCLEOTIDE SEQUENCE</scope>
    <source>
        <strain evidence="2">DKR-6</strain>
    </source>
</reference>
<evidence type="ECO:0000313" key="2">
    <source>
        <dbReference type="EMBL" id="MBK4735704.1"/>
    </source>
</evidence>
<accession>A0A934SZQ5</accession>
<feature type="domain" description="Flagellar motor switch protein FliN-like C-terminal" evidence="1">
    <location>
        <begin position="192"/>
        <end position="258"/>
    </location>
</feature>
<sequence>MRALPWKLYASHELDAIAASLAPRVQAWGAAWLPGVDIRLAVDDSLVRESPPVPPSLLAMLDEESESATLAFHARAIPAPVLNAAASALGAPTSASAALHAELRNTMASLALRDLLARLMGLPPGSERKPALFRETALAGPVRARGAASLWLTLWLGQEPWLIWMAQPPNAKSVTERSEVRPEPLAPRLEALQSRRIRLRVVAGEASLPLSELMRLGHGDVVLLDHRIDAAMRLENAAGTALAGGYLGLSGDKPVLQLDAAS</sequence>
<dbReference type="EMBL" id="JAEPBG010000005">
    <property type="protein sequence ID" value="MBK4735704.1"/>
    <property type="molecule type" value="Genomic_DNA"/>
</dbReference>
<name>A0A934SZQ5_9BURK</name>
<dbReference type="Pfam" id="PF01052">
    <property type="entry name" value="FliMN_C"/>
    <property type="match status" value="1"/>
</dbReference>
<dbReference type="Gene3D" id="2.30.330.10">
    <property type="entry name" value="SpoA-like"/>
    <property type="match status" value="1"/>
</dbReference>
<organism evidence="2 3">
    <name type="scientific">Noviherbaspirillum pedocola</name>
    <dbReference type="NCBI Taxonomy" id="2801341"/>
    <lineage>
        <taxon>Bacteria</taxon>
        <taxon>Pseudomonadati</taxon>
        <taxon>Pseudomonadota</taxon>
        <taxon>Betaproteobacteria</taxon>
        <taxon>Burkholderiales</taxon>
        <taxon>Oxalobacteraceae</taxon>
        <taxon>Noviherbaspirillum</taxon>
    </lineage>
</organism>
<dbReference type="SUPFAM" id="SSF101801">
    <property type="entry name" value="Surface presentation of antigens (SPOA)"/>
    <property type="match status" value="1"/>
</dbReference>
<comment type="caution">
    <text evidence="2">The sequence shown here is derived from an EMBL/GenBank/DDBJ whole genome shotgun (WGS) entry which is preliminary data.</text>
</comment>
<keyword evidence="2" id="KW-0282">Flagellum</keyword>
<keyword evidence="2" id="KW-0969">Cilium</keyword>
<dbReference type="InterPro" id="IPR036429">
    <property type="entry name" value="SpoA-like_sf"/>
</dbReference>
<gene>
    <name evidence="2" type="ORF">JJB74_13860</name>
</gene>
<proteinExistence type="predicted"/>
<protein>
    <submittedName>
        <fullName evidence="2">FliM/FliN family flagellar motor switch protein</fullName>
    </submittedName>
</protein>
<dbReference type="InterPro" id="IPR001543">
    <property type="entry name" value="FliN-like_C"/>
</dbReference>
<dbReference type="Proteomes" id="UP000622890">
    <property type="component" value="Unassembled WGS sequence"/>
</dbReference>
<keyword evidence="2" id="KW-0966">Cell projection</keyword>
<evidence type="ECO:0000313" key="3">
    <source>
        <dbReference type="Proteomes" id="UP000622890"/>
    </source>
</evidence>
<evidence type="ECO:0000259" key="1">
    <source>
        <dbReference type="Pfam" id="PF01052"/>
    </source>
</evidence>